<accession>A0ABY5MKC0</accession>
<dbReference type="PROSITE" id="PS51891">
    <property type="entry name" value="CENP_V_GFA"/>
    <property type="match status" value="1"/>
</dbReference>
<evidence type="ECO:0000313" key="6">
    <source>
        <dbReference type="Proteomes" id="UP001342418"/>
    </source>
</evidence>
<evidence type="ECO:0000313" key="5">
    <source>
        <dbReference type="EMBL" id="UUP16331.1"/>
    </source>
</evidence>
<dbReference type="EMBL" id="CP030941">
    <property type="protein sequence ID" value="UUP16331.1"/>
    <property type="molecule type" value="Genomic_DNA"/>
</dbReference>
<dbReference type="Proteomes" id="UP001342418">
    <property type="component" value="Chromosome"/>
</dbReference>
<sequence>MLEATCHCGSIKIRVETEPRWLTICNCSLCRRLGTLWAYYHPSQVSFVEGAGRTVAYAQGDRTLEIHHCATCGCTTHWESVEKRNAQRMAINARLIDPGKIREIPLRHFDGAESFTYLD</sequence>
<evidence type="ECO:0000259" key="4">
    <source>
        <dbReference type="PROSITE" id="PS51891"/>
    </source>
</evidence>
<evidence type="ECO:0000256" key="3">
    <source>
        <dbReference type="ARBA" id="ARBA00022833"/>
    </source>
</evidence>
<keyword evidence="2" id="KW-0479">Metal-binding</keyword>
<reference evidence="5 6" key="1">
    <citation type="submission" date="2018-07" db="EMBL/GenBank/DDBJ databases">
        <title>Genome sequence of Nitratireductor thuwali#1536.</title>
        <authorList>
            <person name="Michoud G."/>
            <person name="Merlino G."/>
            <person name="Sefrji F.O."/>
            <person name="Daffonchio D."/>
        </authorList>
    </citation>
    <scope>NUCLEOTIDE SEQUENCE [LARGE SCALE GENOMIC DNA]</scope>
    <source>
        <strain evidence="6">Nit1536</strain>
    </source>
</reference>
<dbReference type="InterPro" id="IPR011057">
    <property type="entry name" value="Mss4-like_sf"/>
</dbReference>
<gene>
    <name evidence="5" type="ORF">NTH_00777</name>
</gene>
<dbReference type="Gene3D" id="2.170.150.70">
    <property type="match status" value="1"/>
</dbReference>
<dbReference type="InterPro" id="IPR052355">
    <property type="entry name" value="CENP-V-like"/>
</dbReference>
<name>A0ABY5MKC0_9HYPH</name>
<keyword evidence="6" id="KW-1185">Reference proteome</keyword>
<evidence type="ECO:0000256" key="1">
    <source>
        <dbReference type="ARBA" id="ARBA00005495"/>
    </source>
</evidence>
<comment type="similarity">
    <text evidence="1">Belongs to the Gfa family.</text>
</comment>
<dbReference type="InterPro" id="IPR006913">
    <property type="entry name" value="CENP-V/GFA"/>
</dbReference>
<dbReference type="PANTHER" id="PTHR28620:SF1">
    <property type="entry name" value="CENP-V_GFA DOMAIN-CONTAINING PROTEIN"/>
    <property type="match status" value="1"/>
</dbReference>
<keyword evidence="3" id="KW-0862">Zinc</keyword>
<evidence type="ECO:0000256" key="2">
    <source>
        <dbReference type="ARBA" id="ARBA00022723"/>
    </source>
</evidence>
<dbReference type="SUPFAM" id="SSF51316">
    <property type="entry name" value="Mss4-like"/>
    <property type="match status" value="1"/>
</dbReference>
<dbReference type="Pfam" id="PF04828">
    <property type="entry name" value="GFA"/>
    <property type="match status" value="1"/>
</dbReference>
<feature type="domain" description="CENP-V/GFA" evidence="4">
    <location>
        <begin position="2"/>
        <end position="110"/>
    </location>
</feature>
<proteinExistence type="inferred from homology"/>
<dbReference type="RefSeq" id="WP_338528765.1">
    <property type="nucleotide sequence ID" value="NZ_CP030941.1"/>
</dbReference>
<organism evidence="5 6">
    <name type="scientific">Nitratireductor thuwali</name>
    <dbReference type="NCBI Taxonomy" id="2267699"/>
    <lineage>
        <taxon>Bacteria</taxon>
        <taxon>Pseudomonadati</taxon>
        <taxon>Pseudomonadota</taxon>
        <taxon>Alphaproteobacteria</taxon>
        <taxon>Hyphomicrobiales</taxon>
        <taxon>Phyllobacteriaceae</taxon>
        <taxon>Nitratireductor</taxon>
    </lineage>
</organism>
<protein>
    <recommendedName>
        <fullName evidence="4">CENP-V/GFA domain-containing protein</fullName>
    </recommendedName>
</protein>
<dbReference type="PANTHER" id="PTHR28620">
    <property type="entry name" value="CENTROMERE PROTEIN V"/>
    <property type="match status" value="1"/>
</dbReference>